<evidence type="ECO:0000313" key="1">
    <source>
        <dbReference type="EMBL" id="MBO8481542.1"/>
    </source>
</evidence>
<organism evidence="1 2">
    <name type="scientific">Candidatus Merdivivens faecigallinarum</name>
    <dbReference type="NCBI Taxonomy" id="2840871"/>
    <lineage>
        <taxon>Bacteria</taxon>
        <taxon>Pseudomonadati</taxon>
        <taxon>Bacteroidota</taxon>
        <taxon>Bacteroidia</taxon>
        <taxon>Bacteroidales</taxon>
        <taxon>Muribaculaceae</taxon>
        <taxon>Muribaculaceae incertae sedis</taxon>
        <taxon>Candidatus Merdivivens</taxon>
    </lineage>
</organism>
<sequence>MLYKNTTNYLCSERHPRGLRLDHVLTPLKSELDFHKLLVTDDLTKCDSLQTFVFWRTGKQHLCRENAGEDGLVDESDFSGKFSTPQPAFFSGGADNQRLTKTGLALGTLGSTQSQPLFLQLTDYQYYQT</sequence>
<proteinExistence type="predicted"/>
<reference evidence="1" key="1">
    <citation type="submission" date="2020-10" db="EMBL/GenBank/DDBJ databases">
        <authorList>
            <person name="Gilroy R."/>
        </authorList>
    </citation>
    <scope>NUCLEOTIDE SEQUENCE</scope>
    <source>
        <strain evidence="1">B3-2255</strain>
    </source>
</reference>
<protein>
    <submittedName>
        <fullName evidence="1">Uncharacterized protein</fullName>
    </submittedName>
</protein>
<reference evidence="1" key="2">
    <citation type="journal article" date="2021" name="PeerJ">
        <title>Extensive microbial diversity within the chicken gut microbiome revealed by metagenomics and culture.</title>
        <authorList>
            <person name="Gilroy R."/>
            <person name="Ravi A."/>
            <person name="Getino M."/>
            <person name="Pursley I."/>
            <person name="Horton D.L."/>
            <person name="Alikhan N.F."/>
            <person name="Baker D."/>
            <person name="Gharbi K."/>
            <person name="Hall N."/>
            <person name="Watson M."/>
            <person name="Adriaenssens E.M."/>
            <person name="Foster-Nyarko E."/>
            <person name="Jarju S."/>
            <person name="Secka A."/>
            <person name="Antonio M."/>
            <person name="Oren A."/>
            <person name="Chaudhuri R.R."/>
            <person name="La Ragione R."/>
            <person name="Hildebrand F."/>
            <person name="Pallen M.J."/>
        </authorList>
    </citation>
    <scope>NUCLEOTIDE SEQUENCE</scope>
    <source>
        <strain evidence="1">B3-2255</strain>
    </source>
</reference>
<comment type="caution">
    <text evidence="1">The sequence shown here is derived from an EMBL/GenBank/DDBJ whole genome shotgun (WGS) entry which is preliminary data.</text>
</comment>
<dbReference type="Proteomes" id="UP000823772">
    <property type="component" value="Unassembled WGS sequence"/>
</dbReference>
<gene>
    <name evidence="1" type="ORF">IAC87_03230</name>
</gene>
<dbReference type="EMBL" id="JADILY010000069">
    <property type="protein sequence ID" value="MBO8481542.1"/>
    <property type="molecule type" value="Genomic_DNA"/>
</dbReference>
<evidence type="ECO:0000313" key="2">
    <source>
        <dbReference type="Proteomes" id="UP000823772"/>
    </source>
</evidence>
<dbReference type="AlphaFoldDB" id="A0A9D9IZJ9"/>
<name>A0A9D9IZJ9_9BACT</name>
<accession>A0A9D9IZJ9</accession>